<organism evidence="1">
    <name type="scientific">marine sediment metagenome</name>
    <dbReference type="NCBI Taxonomy" id="412755"/>
    <lineage>
        <taxon>unclassified sequences</taxon>
        <taxon>metagenomes</taxon>
        <taxon>ecological metagenomes</taxon>
    </lineage>
</organism>
<feature type="non-terminal residue" evidence="1">
    <location>
        <position position="1"/>
    </location>
</feature>
<dbReference type="AlphaFoldDB" id="X1U0E2"/>
<proteinExistence type="predicted"/>
<evidence type="ECO:0000313" key="1">
    <source>
        <dbReference type="EMBL" id="GAI85794.1"/>
    </source>
</evidence>
<accession>X1U0E2</accession>
<dbReference type="EMBL" id="BARW01008585">
    <property type="protein sequence ID" value="GAI85794.1"/>
    <property type="molecule type" value="Genomic_DNA"/>
</dbReference>
<sequence>AKGEELAYLETMKDHITRKFWGDWYKRGVRVCTVALDWEINRVLGSVLDGDNQRKISKKS</sequence>
<gene>
    <name evidence="1" type="ORF">S12H4_17537</name>
</gene>
<name>X1U0E2_9ZZZZ</name>
<reference evidence="1" key="1">
    <citation type="journal article" date="2014" name="Front. Microbiol.">
        <title>High frequency of phylogenetically diverse reductive dehalogenase-homologous genes in deep subseafloor sedimentary metagenomes.</title>
        <authorList>
            <person name="Kawai M."/>
            <person name="Futagami T."/>
            <person name="Toyoda A."/>
            <person name="Takaki Y."/>
            <person name="Nishi S."/>
            <person name="Hori S."/>
            <person name="Arai W."/>
            <person name="Tsubouchi T."/>
            <person name="Morono Y."/>
            <person name="Uchiyama I."/>
            <person name="Ito T."/>
            <person name="Fujiyama A."/>
            <person name="Inagaki F."/>
            <person name="Takami H."/>
        </authorList>
    </citation>
    <scope>NUCLEOTIDE SEQUENCE</scope>
    <source>
        <strain evidence="1">Expedition CK06-06</strain>
    </source>
</reference>
<protein>
    <submittedName>
        <fullName evidence="1">Uncharacterized protein</fullName>
    </submittedName>
</protein>
<comment type="caution">
    <text evidence="1">The sequence shown here is derived from an EMBL/GenBank/DDBJ whole genome shotgun (WGS) entry which is preliminary data.</text>
</comment>